<feature type="non-terminal residue" evidence="9">
    <location>
        <position position="327"/>
    </location>
</feature>
<keyword evidence="2" id="KW-0677">Repeat</keyword>
<dbReference type="InterPro" id="IPR027417">
    <property type="entry name" value="P-loop_NTPase"/>
</dbReference>
<dbReference type="Pfam" id="PF00004">
    <property type="entry name" value="AAA"/>
    <property type="match status" value="1"/>
</dbReference>
<evidence type="ECO:0000256" key="6">
    <source>
        <dbReference type="ARBA" id="ARBA00026057"/>
    </source>
</evidence>
<dbReference type="PANTHER" id="PTHR11638">
    <property type="entry name" value="ATP-DEPENDENT CLP PROTEASE"/>
    <property type="match status" value="1"/>
</dbReference>
<dbReference type="GO" id="GO:0005524">
    <property type="term" value="F:ATP binding"/>
    <property type="evidence" value="ECO:0007669"/>
    <property type="project" value="UniProtKB-KW"/>
</dbReference>
<dbReference type="PANTHER" id="PTHR11638:SF18">
    <property type="entry name" value="HEAT SHOCK PROTEIN 104"/>
    <property type="match status" value="1"/>
</dbReference>
<protein>
    <submittedName>
        <fullName evidence="9">AAA family ATPase</fullName>
    </submittedName>
</protein>
<feature type="coiled-coil region" evidence="7">
    <location>
        <begin position="260"/>
        <end position="316"/>
    </location>
</feature>
<keyword evidence="3" id="KW-0547">Nucleotide-binding</keyword>
<dbReference type="PROSITE" id="PS00870">
    <property type="entry name" value="CLPAB_1"/>
    <property type="match status" value="1"/>
</dbReference>
<name>A0A838WK38_9CYAN</name>
<accession>A0A838WK38</accession>
<dbReference type="InterPro" id="IPR041546">
    <property type="entry name" value="ClpA/ClpB_AAA_lid"/>
</dbReference>
<evidence type="ECO:0000256" key="1">
    <source>
        <dbReference type="ARBA" id="ARBA00008675"/>
    </source>
</evidence>
<keyword evidence="7" id="KW-0175">Coiled coil</keyword>
<gene>
    <name evidence="9" type="ORF">FHK98_00730</name>
</gene>
<dbReference type="Pfam" id="PF17871">
    <property type="entry name" value="AAA_lid_9"/>
    <property type="match status" value="1"/>
</dbReference>
<dbReference type="Gene3D" id="3.40.50.300">
    <property type="entry name" value="P-loop containing nucleotide triphosphate hydrolases"/>
    <property type="match status" value="2"/>
</dbReference>
<proteinExistence type="inferred from homology"/>
<reference evidence="9 10" key="1">
    <citation type="journal article" date="2020" name="J. Appl. Phycol.">
        <title>Morphological changes and genome evolution in Raphidiopsis raciborskii CS-506 after 23 years in culture.</title>
        <authorList>
            <person name="Willis A."/>
            <person name="Bent S.J."/>
            <person name="Jameson I.D."/>
        </authorList>
    </citation>
    <scope>NUCLEOTIDE SEQUENCE [LARGE SCALE GENOMIC DNA]</scope>
    <source>
        <strain evidence="9 10">CS-506_A</strain>
    </source>
</reference>
<evidence type="ECO:0000256" key="5">
    <source>
        <dbReference type="ARBA" id="ARBA00023186"/>
    </source>
</evidence>
<organism evidence="9 10">
    <name type="scientific">Cylindrospermopsis raciborskii CS-506_A</name>
    <dbReference type="NCBI Taxonomy" id="2585140"/>
    <lineage>
        <taxon>Bacteria</taxon>
        <taxon>Bacillati</taxon>
        <taxon>Cyanobacteriota</taxon>
        <taxon>Cyanophyceae</taxon>
        <taxon>Nostocales</taxon>
        <taxon>Aphanizomenonaceae</taxon>
        <taxon>Cylindrospermopsis</taxon>
    </lineage>
</organism>
<dbReference type="GO" id="GO:0005737">
    <property type="term" value="C:cytoplasm"/>
    <property type="evidence" value="ECO:0007669"/>
    <property type="project" value="TreeGrafter"/>
</dbReference>
<evidence type="ECO:0000256" key="4">
    <source>
        <dbReference type="ARBA" id="ARBA00022840"/>
    </source>
</evidence>
<comment type="subunit">
    <text evidence="6">Homohexamer. The oligomerization is ATP-dependent.</text>
</comment>
<evidence type="ECO:0000256" key="3">
    <source>
        <dbReference type="ARBA" id="ARBA00022741"/>
    </source>
</evidence>
<sequence>SAENAYDALKKYARDLTAAAREGKLDPVIGRDEEIRRAIQVLSRRTKNNPVLIGEPGVGKTAIAEGLALRIVNGDVPESLKDKQLLALDMGALIAGAKYRGEFEERLKSVLNEVQSAEGGIILFIDEMHTLVGAGKADGAMDASNLLKPALARGELHCIGATTLDEYRKHVEKDAALARRFQPVFVSEPTVEDTVSILRGLKEKYELHHGVRITDAAIVAAATLSNRYITDRFLPDKAIDLVDEAASRLRMQVDSKPEELDELDRRIVQLRIEQEALKKETDAGSKDRLGRLTGELAQLEEKSNALTARWKAEKEKLGSAQKLKEQL</sequence>
<dbReference type="CDD" id="cd00009">
    <property type="entry name" value="AAA"/>
    <property type="match status" value="1"/>
</dbReference>
<dbReference type="InterPro" id="IPR003593">
    <property type="entry name" value="AAA+_ATPase"/>
</dbReference>
<dbReference type="InterPro" id="IPR003959">
    <property type="entry name" value="ATPase_AAA_core"/>
</dbReference>
<evidence type="ECO:0000259" key="8">
    <source>
        <dbReference type="SMART" id="SM00382"/>
    </source>
</evidence>
<dbReference type="GO" id="GO:0016887">
    <property type="term" value="F:ATP hydrolysis activity"/>
    <property type="evidence" value="ECO:0007669"/>
    <property type="project" value="InterPro"/>
</dbReference>
<evidence type="ECO:0000313" key="9">
    <source>
        <dbReference type="EMBL" id="MBA4464490.1"/>
    </source>
</evidence>
<evidence type="ECO:0000256" key="2">
    <source>
        <dbReference type="ARBA" id="ARBA00022737"/>
    </source>
</evidence>
<dbReference type="InterPro" id="IPR018368">
    <property type="entry name" value="ClpA/B_CS1"/>
</dbReference>
<dbReference type="EMBL" id="VDFG01000031">
    <property type="protein sequence ID" value="MBA4464490.1"/>
    <property type="molecule type" value="Genomic_DNA"/>
</dbReference>
<dbReference type="Proteomes" id="UP000538075">
    <property type="component" value="Unassembled WGS sequence"/>
</dbReference>
<comment type="caution">
    <text evidence="9">The sequence shown here is derived from an EMBL/GenBank/DDBJ whole genome shotgun (WGS) entry which is preliminary data.</text>
</comment>
<evidence type="ECO:0000313" key="10">
    <source>
        <dbReference type="Proteomes" id="UP000538075"/>
    </source>
</evidence>
<dbReference type="FunFam" id="3.40.50.300:FF:000010">
    <property type="entry name" value="Chaperone clpB 1, putative"/>
    <property type="match status" value="1"/>
</dbReference>
<comment type="similarity">
    <text evidence="1">Belongs to the ClpA/ClpB family.</text>
</comment>
<dbReference type="SMART" id="SM00382">
    <property type="entry name" value="AAA"/>
    <property type="match status" value="1"/>
</dbReference>
<keyword evidence="5" id="KW-0143">Chaperone</keyword>
<dbReference type="AlphaFoldDB" id="A0A838WK38"/>
<keyword evidence="4" id="KW-0067">ATP-binding</keyword>
<feature type="non-terminal residue" evidence="9">
    <location>
        <position position="1"/>
    </location>
</feature>
<feature type="domain" description="AAA+ ATPase" evidence="8">
    <location>
        <begin position="46"/>
        <end position="192"/>
    </location>
</feature>
<dbReference type="InterPro" id="IPR050130">
    <property type="entry name" value="ClpA_ClpB"/>
</dbReference>
<dbReference type="FunFam" id="3.40.50.300:FF:000120">
    <property type="entry name" value="ATP-dependent chaperone ClpB"/>
    <property type="match status" value="1"/>
</dbReference>
<evidence type="ECO:0000256" key="7">
    <source>
        <dbReference type="SAM" id="Coils"/>
    </source>
</evidence>
<dbReference type="GO" id="GO:0034605">
    <property type="term" value="P:cellular response to heat"/>
    <property type="evidence" value="ECO:0007669"/>
    <property type="project" value="TreeGrafter"/>
</dbReference>
<dbReference type="SUPFAM" id="SSF52540">
    <property type="entry name" value="P-loop containing nucleoside triphosphate hydrolases"/>
    <property type="match status" value="1"/>
</dbReference>